<dbReference type="Proteomes" id="UP000630660">
    <property type="component" value="Unassembled WGS sequence"/>
</dbReference>
<dbReference type="EMBL" id="WJKJ01000038">
    <property type="protein sequence ID" value="MBD3363830.1"/>
    <property type="molecule type" value="Genomic_DNA"/>
</dbReference>
<accession>A0A9D5K805</accession>
<dbReference type="Gene3D" id="1.10.10.10">
    <property type="entry name" value="Winged helix-like DNA-binding domain superfamily/Winged helix DNA-binding domain"/>
    <property type="match status" value="1"/>
</dbReference>
<reference evidence="1" key="1">
    <citation type="submission" date="2019-11" db="EMBL/GenBank/DDBJ databases">
        <title>Microbial mats filling the niche in hypersaline microbial mats.</title>
        <authorList>
            <person name="Wong H.L."/>
            <person name="Macleod F.I."/>
            <person name="White R.A. III"/>
            <person name="Burns B.P."/>
        </authorList>
    </citation>
    <scope>NUCLEOTIDE SEQUENCE</scope>
    <source>
        <strain evidence="1">Bin_327</strain>
    </source>
</reference>
<organism evidence="1 2">
    <name type="scientific">candidate division WOR-3 bacterium</name>
    <dbReference type="NCBI Taxonomy" id="2052148"/>
    <lineage>
        <taxon>Bacteria</taxon>
        <taxon>Bacteria division WOR-3</taxon>
    </lineage>
</organism>
<evidence type="ECO:0000313" key="2">
    <source>
        <dbReference type="Proteomes" id="UP000630660"/>
    </source>
</evidence>
<proteinExistence type="predicted"/>
<dbReference type="InterPro" id="IPR036388">
    <property type="entry name" value="WH-like_DNA-bd_sf"/>
</dbReference>
<comment type="caution">
    <text evidence="1">The sequence shown here is derived from an EMBL/GenBank/DDBJ whole genome shotgun (WGS) entry which is preliminary data.</text>
</comment>
<evidence type="ECO:0008006" key="3">
    <source>
        <dbReference type="Google" id="ProtNLM"/>
    </source>
</evidence>
<dbReference type="AlphaFoldDB" id="A0A9D5K805"/>
<protein>
    <recommendedName>
        <fullName evidence="3">Methylated-DNA-[protein]-cysteine S-methyltransferase DNA binding domain-containing protein</fullName>
    </recommendedName>
</protein>
<evidence type="ECO:0000313" key="1">
    <source>
        <dbReference type="EMBL" id="MBD3363830.1"/>
    </source>
</evidence>
<sequence>MPKSWREKRDKEQEPQVVKIVGKMRDRFGPGKMVIATPGIIDGMVRKVPEGKLATINQIMDKLCEEYETEAACPMTTGIFIGIVAKAAEEERAAGMKRIAPYWRVLKTKGALNPKYPGGMETQAVRLEQEGHKIDRTRKTWRVADFEEKLVKSV</sequence>
<gene>
    <name evidence="1" type="ORF">GF359_01295</name>
</gene>
<name>A0A9D5K805_UNCW3</name>